<reference evidence="2 3" key="1">
    <citation type="journal article" date="2021" name="Commun. Biol.">
        <title>The genome of Shorea leprosula (Dipterocarpaceae) highlights the ecological relevance of drought in aseasonal tropical rainforests.</title>
        <authorList>
            <person name="Ng K.K.S."/>
            <person name="Kobayashi M.J."/>
            <person name="Fawcett J.A."/>
            <person name="Hatakeyama M."/>
            <person name="Paape T."/>
            <person name="Ng C.H."/>
            <person name="Ang C.C."/>
            <person name="Tnah L.H."/>
            <person name="Lee C.T."/>
            <person name="Nishiyama T."/>
            <person name="Sese J."/>
            <person name="O'Brien M.J."/>
            <person name="Copetti D."/>
            <person name="Mohd Noor M.I."/>
            <person name="Ong R.C."/>
            <person name="Putra M."/>
            <person name="Sireger I.Z."/>
            <person name="Indrioko S."/>
            <person name="Kosugi Y."/>
            <person name="Izuno A."/>
            <person name="Isagi Y."/>
            <person name="Lee S.L."/>
            <person name="Shimizu K.K."/>
        </authorList>
    </citation>
    <scope>NUCLEOTIDE SEQUENCE [LARGE SCALE GENOMIC DNA]</scope>
    <source>
        <strain evidence="2">214</strain>
    </source>
</reference>
<evidence type="ECO:0000256" key="1">
    <source>
        <dbReference type="SAM" id="MobiDB-lite"/>
    </source>
</evidence>
<accession>A0AAV5JHE5</accession>
<comment type="caution">
    <text evidence="2">The sequence shown here is derived from an EMBL/GenBank/DDBJ whole genome shotgun (WGS) entry which is preliminary data.</text>
</comment>
<feature type="region of interest" description="Disordered" evidence="1">
    <location>
        <begin position="30"/>
        <end position="178"/>
    </location>
</feature>
<sequence>MRDELRSYARRHDLGELGDVVKELFEKYNISENSEQRQVSETCSQVPEEGAPSSDEDVHSSCSTVEAGLKPKSLNTDSPPAQVSSATEPVKDTASKRNPATRTRASLNKNAANSRPVSDTGGRKIQRKAQNVSKPEPKKEMDKIKKQGKKSTTEEGAANPSPATAETVEGNKENVDAP</sequence>
<dbReference type="EMBL" id="BPVZ01000040">
    <property type="protein sequence ID" value="GKV14094.1"/>
    <property type="molecule type" value="Genomic_DNA"/>
</dbReference>
<feature type="compositionally biased region" description="Polar residues" evidence="1">
    <location>
        <begin position="30"/>
        <end position="45"/>
    </location>
</feature>
<name>A0AAV5JHE5_9ROSI</name>
<gene>
    <name evidence="2" type="ORF">SLEP1_g25015</name>
</gene>
<feature type="compositionally biased region" description="Basic and acidic residues" evidence="1">
    <location>
        <begin position="169"/>
        <end position="178"/>
    </location>
</feature>
<dbReference type="PANTHER" id="PTHR34468">
    <property type="entry name" value="MICROTUBULE-ASSOCIATED FUTSCH-LIKE PROTEIN"/>
    <property type="match status" value="1"/>
</dbReference>
<feature type="compositionally biased region" description="Polar residues" evidence="1">
    <location>
        <begin position="96"/>
        <end position="117"/>
    </location>
</feature>
<proteinExistence type="predicted"/>
<keyword evidence="3" id="KW-1185">Reference proteome</keyword>
<evidence type="ECO:0000313" key="3">
    <source>
        <dbReference type="Proteomes" id="UP001054252"/>
    </source>
</evidence>
<evidence type="ECO:0000313" key="2">
    <source>
        <dbReference type="EMBL" id="GKV14094.1"/>
    </source>
</evidence>
<protein>
    <submittedName>
        <fullName evidence="2">Uncharacterized protein</fullName>
    </submittedName>
</protein>
<dbReference type="Proteomes" id="UP001054252">
    <property type="component" value="Unassembled WGS sequence"/>
</dbReference>
<dbReference type="AlphaFoldDB" id="A0AAV5JHE5"/>
<feature type="compositionally biased region" description="Polar residues" evidence="1">
    <location>
        <begin position="73"/>
        <end position="87"/>
    </location>
</feature>
<organism evidence="2 3">
    <name type="scientific">Rubroshorea leprosula</name>
    <dbReference type="NCBI Taxonomy" id="152421"/>
    <lineage>
        <taxon>Eukaryota</taxon>
        <taxon>Viridiplantae</taxon>
        <taxon>Streptophyta</taxon>
        <taxon>Embryophyta</taxon>
        <taxon>Tracheophyta</taxon>
        <taxon>Spermatophyta</taxon>
        <taxon>Magnoliopsida</taxon>
        <taxon>eudicotyledons</taxon>
        <taxon>Gunneridae</taxon>
        <taxon>Pentapetalae</taxon>
        <taxon>rosids</taxon>
        <taxon>malvids</taxon>
        <taxon>Malvales</taxon>
        <taxon>Dipterocarpaceae</taxon>
        <taxon>Rubroshorea</taxon>
    </lineage>
</organism>
<dbReference type="PANTHER" id="PTHR34468:SF2">
    <property type="entry name" value="MICROTUBULE-ASSOCIATED FUTSCH-LIKE PROTEIN"/>
    <property type="match status" value="1"/>
</dbReference>
<feature type="compositionally biased region" description="Basic and acidic residues" evidence="1">
    <location>
        <begin position="135"/>
        <end position="145"/>
    </location>
</feature>